<dbReference type="PANTHER" id="PTHR45808:SF3">
    <property type="entry name" value="RHO GTPASE-ACTIVATING PROTEIN GACL"/>
    <property type="match status" value="1"/>
</dbReference>
<dbReference type="Pfam" id="PF00620">
    <property type="entry name" value="RhoGAP"/>
    <property type="match status" value="1"/>
</dbReference>
<dbReference type="AlphaFoldDB" id="A0AAV7ZZW0"/>
<feature type="domain" description="Rho-GAP" evidence="1">
    <location>
        <begin position="1"/>
        <end position="192"/>
    </location>
</feature>
<organism evidence="2 3">
    <name type="scientific">Anaeramoeba flamelloides</name>
    <dbReference type="NCBI Taxonomy" id="1746091"/>
    <lineage>
        <taxon>Eukaryota</taxon>
        <taxon>Metamonada</taxon>
        <taxon>Anaeramoebidae</taxon>
        <taxon>Anaeramoeba</taxon>
    </lineage>
</organism>
<evidence type="ECO:0000313" key="3">
    <source>
        <dbReference type="Proteomes" id="UP001146793"/>
    </source>
</evidence>
<dbReference type="InterPro" id="IPR008936">
    <property type="entry name" value="Rho_GTPase_activation_prot"/>
</dbReference>
<dbReference type="SMART" id="SM00324">
    <property type="entry name" value="RhoGAP"/>
    <property type="match status" value="1"/>
</dbReference>
<comment type="caution">
    <text evidence="2">The sequence shown here is derived from an EMBL/GenBank/DDBJ whole genome shotgun (WGS) entry which is preliminary data.</text>
</comment>
<gene>
    <name evidence="2" type="ORF">M0812_07880</name>
</gene>
<dbReference type="EMBL" id="JANTQA010000018">
    <property type="protein sequence ID" value="KAJ3446885.1"/>
    <property type="molecule type" value="Genomic_DNA"/>
</dbReference>
<dbReference type="PANTHER" id="PTHR45808">
    <property type="entry name" value="RHO GTPASE-ACTIVATING PROTEIN 68F"/>
    <property type="match status" value="1"/>
</dbReference>
<proteinExistence type="predicted"/>
<dbReference type="CDD" id="cd00159">
    <property type="entry name" value="RhoGAP"/>
    <property type="match status" value="1"/>
</dbReference>
<reference evidence="2" key="1">
    <citation type="submission" date="2022-08" db="EMBL/GenBank/DDBJ databases">
        <title>Novel sulphate-reducing endosymbionts in the free-living metamonad Anaeramoeba.</title>
        <authorList>
            <person name="Jerlstrom-Hultqvist J."/>
            <person name="Cepicka I."/>
            <person name="Gallot-Lavallee L."/>
            <person name="Salas-Leiva D."/>
            <person name="Curtis B.A."/>
            <person name="Zahonova K."/>
            <person name="Pipaliya S."/>
            <person name="Dacks J."/>
            <person name="Roger A.J."/>
        </authorList>
    </citation>
    <scope>NUCLEOTIDE SEQUENCE</scope>
    <source>
        <strain evidence="2">Busselton2</strain>
    </source>
</reference>
<evidence type="ECO:0000259" key="1">
    <source>
        <dbReference type="PROSITE" id="PS50238"/>
    </source>
</evidence>
<dbReference type="SUPFAM" id="SSF48350">
    <property type="entry name" value="GTPase activation domain, GAP"/>
    <property type="match status" value="1"/>
</dbReference>
<dbReference type="Proteomes" id="UP001146793">
    <property type="component" value="Unassembled WGS sequence"/>
</dbReference>
<dbReference type="InterPro" id="IPR000198">
    <property type="entry name" value="RhoGAP_dom"/>
</dbReference>
<accession>A0AAV7ZZW0</accession>
<dbReference type="Gene3D" id="1.10.555.10">
    <property type="entry name" value="Rho GTPase activation protein"/>
    <property type="match status" value="1"/>
</dbReference>
<evidence type="ECO:0000313" key="2">
    <source>
        <dbReference type="EMBL" id="KAJ3446885.1"/>
    </source>
</evidence>
<name>A0AAV7ZZW0_9EUKA</name>
<dbReference type="GO" id="GO:0007264">
    <property type="term" value="P:small GTPase-mediated signal transduction"/>
    <property type="evidence" value="ECO:0007669"/>
    <property type="project" value="TreeGrafter"/>
</dbReference>
<dbReference type="PROSITE" id="PS50238">
    <property type="entry name" value="RHOGAP"/>
    <property type="match status" value="1"/>
</dbReference>
<dbReference type="GO" id="GO:0005737">
    <property type="term" value="C:cytoplasm"/>
    <property type="evidence" value="ECO:0007669"/>
    <property type="project" value="TreeGrafter"/>
</dbReference>
<protein>
    <submittedName>
        <fullName evidence="2">Rho gtpase-activating protein 68f</fullName>
    </submittedName>
</protein>
<sequence>MNKVFGVQIIENGKVPEVVLDIITQLEKLHAEESLGIFRIGGNLGVIKQTMERYNKGEKNVAKGINDVNTLSTLLKYYLRELPECLTTIALYDSFIEALNLRSKEKKIEHLYNLIHNRLPSTRKLILQRIIKHLSFVSTRSKLNMMTVDNFGVVFGINFFRPNTKDPNIILQTSNKSNKVTSFLIENYDQIFENHSNLNEKVSADLQDEKEFQKNN</sequence>
<dbReference type="GO" id="GO:0005096">
    <property type="term" value="F:GTPase activator activity"/>
    <property type="evidence" value="ECO:0007669"/>
    <property type="project" value="TreeGrafter"/>
</dbReference>